<gene>
    <name evidence="9" type="ORF">ACK2TP_07390</name>
</gene>
<feature type="transmembrane region" description="Helical" evidence="6">
    <location>
        <begin position="493"/>
        <end position="516"/>
    </location>
</feature>
<feature type="transmembrane region" description="Helical" evidence="6">
    <location>
        <begin position="352"/>
        <end position="373"/>
    </location>
</feature>
<feature type="transmembrane region" description="Helical" evidence="6">
    <location>
        <begin position="262"/>
        <end position="286"/>
    </location>
</feature>
<feature type="domain" description="MacB-like periplasmic core" evidence="8">
    <location>
        <begin position="26"/>
        <end position="224"/>
    </location>
</feature>
<feature type="transmembrane region" description="Helical" evidence="6">
    <location>
        <begin position="307"/>
        <end position="332"/>
    </location>
</feature>
<dbReference type="InterPro" id="IPR038766">
    <property type="entry name" value="Membrane_comp_ABC_pdt"/>
</dbReference>
<evidence type="ECO:0000259" key="7">
    <source>
        <dbReference type="Pfam" id="PF02687"/>
    </source>
</evidence>
<comment type="subcellular location">
    <subcellularLocation>
        <location evidence="1">Cell membrane</location>
        <topology evidence="1">Multi-pass membrane protein</topology>
    </subcellularLocation>
</comment>
<organism evidence="9 10">
    <name type="scientific">Terriglobus aquaticus</name>
    <dbReference type="NCBI Taxonomy" id="940139"/>
    <lineage>
        <taxon>Bacteria</taxon>
        <taxon>Pseudomonadati</taxon>
        <taxon>Acidobacteriota</taxon>
        <taxon>Terriglobia</taxon>
        <taxon>Terriglobales</taxon>
        <taxon>Acidobacteriaceae</taxon>
        <taxon>Terriglobus</taxon>
    </lineage>
</organism>
<dbReference type="InterPro" id="IPR003838">
    <property type="entry name" value="ABC3_permease_C"/>
</dbReference>
<feature type="transmembrane region" description="Helical" evidence="6">
    <location>
        <begin position="437"/>
        <end position="463"/>
    </location>
</feature>
<dbReference type="Proteomes" id="UP001634747">
    <property type="component" value="Unassembled WGS sequence"/>
</dbReference>
<evidence type="ECO:0000259" key="8">
    <source>
        <dbReference type="Pfam" id="PF12704"/>
    </source>
</evidence>
<feature type="transmembrane region" description="Helical" evidence="6">
    <location>
        <begin position="411"/>
        <end position="431"/>
    </location>
</feature>
<feature type="domain" description="ABC3 transporter permease C-terminal" evidence="7">
    <location>
        <begin position="736"/>
        <end position="849"/>
    </location>
</feature>
<evidence type="ECO:0000256" key="3">
    <source>
        <dbReference type="ARBA" id="ARBA00022692"/>
    </source>
</evidence>
<evidence type="ECO:0000256" key="2">
    <source>
        <dbReference type="ARBA" id="ARBA00022475"/>
    </source>
</evidence>
<evidence type="ECO:0000256" key="1">
    <source>
        <dbReference type="ARBA" id="ARBA00004651"/>
    </source>
</evidence>
<keyword evidence="5 6" id="KW-0472">Membrane</keyword>
<keyword evidence="3 6" id="KW-0812">Transmembrane</keyword>
<proteinExistence type="predicted"/>
<name>A0ABW9KIF9_9BACT</name>
<feature type="transmembrane region" description="Helical" evidence="6">
    <location>
        <begin position="24"/>
        <end position="44"/>
    </location>
</feature>
<dbReference type="Pfam" id="PF02687">
    <property type="entry name" value="FtsX"/>
    <property type="match status" value="2"/>
</dbReference>
<evidence type="ECO:0000313" key="10">
    <source>
        <dbReference type="Proteomes" id="UP001634747"/>
    </source>
</evidence>
<dbReference type="PANTHER" id="PTHR30287:SF1">
    <property type="entry name" value="INNER MEMBRANE PROTEIN"/>
    <property type="match status" value="1"/>
</dbReference>
<dbReference type="PANTHER" id="PTHR30287">
    <property type="entry name" value="MEMBRANE COMPONENT OF PREDICTED ABC SUPERFAMILY METABOLITE UPTAKE TRANSPORTER"/>
    <property type="match status" value="1"/>
</dbReference>
<evidence type="ECO:0000256" key="4">
    <source>
        <dbReference type="ARBA" id="ARBA00022989"/>
    </source>
</evidence>
<feature type="transmembrane region" description="Helical" evidence="6">
    <location>
        <begin position="777"/>
        <end position="803"/>
    </location>
</feature>
<sequence>MAALPWSTAARVAWRELRASRTKFLFVVLSVAVGVAALTGVRGFSASFRHTLLIRARSILAGDLGARMFQQPTPKQLALLDHAAAGLRRTTVTEMASMATAANSMDPLLVALKAIDPREYPYYGRVDLQPSMPLEQAVGNDSVAVGEDLLIRLRLHVGDSITLGDRTFRIAAVVESEPDRLSGAFAAGPRVLSSQQQLAETHLLATGSRASERFLFKLPSPDDRVVAKLKAAVEEALPEANVSDYRETNPAITVALDRATDILSLVSLVALVLGALGVAMAMRTHLLERLDSIAIMKSLGAQSSSVVRIYLLQTIFLGLLGGVVGVLLGVAVQVALPLLLGRMLGLSPELHIAGSAVLTGILTGLIITVLFTLPPLLDIRNVRPISILRRAVDAEPAPALQQLRQRLRANLVQVGAMVLILAGLATIAGVLSESRKAGLIFVVALVAVLLALIAAAALLLWILRRTLQRTRFSLPPAVRHGLANLYRPGNPSAALLAALGLGVMQVAIVFFLGQAFTHELKLSTRTDLPNVFLVDIADNELLGLQSLLKQQPEVRGTPEFVPVLSSRILSVDGVPAAQLKLKNFPQRMLQSITLTWSETLPEGTTVLQGKFWQPGETRAQLAIGERHAERLGVKLHSHIVFAAGSDADRPIDAEVSAIVRSDGQHAYSRAEFILPRAPLDGISEVWYGAVHSDPNQVGELQRALYAKYPTVTVINVAQAFEQLRKILVQVQLVVQFLAGFSIFAGLVILASAVAGTRYRRVREVVVLKTLGATRLRIGSIFTIEFAVLGLVAGLVGLLFANLSTRALLRQMDLGYHLNAAENLGMWILVALLTVATGWLASYRILGQKPLEVLREE</sequence>
<keyword evidence="2" id="KW-1003">Cell membrane</keyword>
<keyword evidence="10" id="KW-1185">Reference proteome</keyword>
<comment type="caution">
    <text evidence="9">The sequence shown here is derived from an EMBL/GenBank/DDBJ whole genome shotgun (WGS) entry which is preliminary data.</text>
</comment>
<evidence type="ECO:0000256" key="6">
    <source>
        <dbReference type="SAM" id="Phobius"/>
    </source>
</evidence>
<keyword evidence="4 6" id="KW-1133">Transmembrane helix</keyword>
<feature type="transmembrane region" description="Helical" evidence="6">
    <location>
        <begin position="732"/>
        <end position="756"/>
    </location>
</feature>
<dbReference type="Pfam" id="PF12704">
    <property type="entry name" value="MacB_PCD"/>
    <property type="match status" value="1"/>
</dbReference>
<evidence type="ECO:0000313" key="9">
    <source>
        <dbReference type="EMBL" id="MFN2975582.1"/>
    </source>
</evidence>
<feature type="transmembrane region" description="Helical" evidence="6">
    <location>
        <begin position="823"/>
        <end position="845"/>
    </location>
</feature>
<accession>A0ABW9KIF9</accession>
<dbReference type="InterPro" id="IPR025857">
    <property type="entry name" value="MacB_PCD"/>
</dbReference>
<reference evidence="9 10" key="1">
    <citation type="submission" date="2024-12" db="EMBL/GenBank/DDBJ databases">
        <authorList>
            <person name="Lee Y."/>
        </authorList>
    </citation>
    <scope>NUCLEOTIDE SEQUENCE [LARGE SCALE GENOMIC DNA]</scope>
    <source>
        <strain evidence="9 10">03SUJ4</strain>
    </source>
</reference>
<dbReference type="RefSeq" id="WP_263412895.1">
    <property type="nucleotide sequence ID" value="NZ_BAABBH010000001.1"/>
</dbReference>
<dbReference type="EMBL" id="JBJYXY010000001">
    <property type="protein sequence ID" value="MFN2975582.1"/>
    <property type="molecule type" value="Genomic_DNA"/>
</dbReference>
<feature type="domain" description="ABC3 transporter permease C-terminal" evidence="7">
    <location>
        <begin position="265"/>
        <end position="382"/>
    </location>
</feature>
<protein>
    <submittedName>
        <fullName evidence="9">ABC transporter permease</fullName>
    </submittedName>
</protein>
<evidence type="ECO:0000256" key="5">
    <source>
        <dbReference type="ARBA" id="ARBA00023136"/>
    </source>
</evidence>